<feature type="compositionally biased region" description="Pro residues" evidence="1">
    <location>
        <begin position="325"/>
        <end position="337"/>
    </location>
</feature>
<feature type="compositionally biased region" description="Pro residues" evidence="1">
    <location>
        <begin position="122"/>
        <end position="134"/>
    </location>
</feature>
<dbReference type="EMBL" id="JBBXJM010000004">
    <property type="protein sequence ID" value="KAL1409101.1"/>
    <property type="molecule type" value="Genomic_DNA"/>
</dbReference>
<keyword evidence="3" id="KW-1185">Reference proteome</keyword>
<dbReference type="RefSeq" id="XP_069209045.1">
    <property type="nucleotide sequence ID" value="XM_069354403.1"/>
</dbReference>
<feature type="compositionally biased region" description="Low complexity" evidence="1">
    <location>
        <begin position="357"/>
        <end position="380"/>
    </location>
</feature>
<dbReference type="GeneID" id="95986968"/>
<sequence length="737" mass="76114">MSARVVAPAPLPPVSDLPQPSVERPPSSRASSEFDIRTPTTPATPVLLRALSPPEHAPPPPPSPALPSPPPPTPAVSPPPPGLPFGARHGPRARPLSELMSFKQVPIRPPRAPLASAEPAEPASPAPPSTPPTSPASALPTYDLPGWPVSGAGGLPPGAAPPMAPPIRFARAQSYDALSPAGGRADGRAQSMYAHAAAGASTSALPAARSWSLQQLPEKPKPSAPPPRDPLPREQVPEAGPKPEGGVRAFLSRILKGKKSKAVTVTPFRQLAPTPTPPALRRAASVSTPNLGTMAPLTPPLTPPRANGHVHSLSETAAGPSRARVPPPTAYLPPTPPNGAVASQPVPNDRLSPGPRQTDATQAAQAETPVPSSASTPVSPGQTHPRRRSVVFTPPPGILLNKDEGSAKRRLQKKRKYIERDGEGEGEGVAPSPSPPSPGTWATPPPLTCRQRRWDTQANKYEYFNPQTNTRQWYHPQTAELQAAQGEAASFYGAQGGQGYQQGVQQQPALDTRVPGATDTGERGFGTVLGGAAVGAATAGAANYFMGGKGEGGPNDPKKQGGPGMLGSLAAGGAAGAGVALLGEFIKVGWGVGRADAQNKKDKDDDKDKLQQQHHQQQQQHYPQQQPQYGYGAGYQQQAMGPAGVAGGYGYAAAQGQAQGGHGQRGRSPERGEHGRRRKSHSRGSGSGSSSSSSDGSRDRKGKKDKKKDKYKGGQGQQGGHGGNVAYGGGGGYVGGY</sequence>
<organism evidence="2 3">
    <name type="scientific">Vanrija albida</name>
    <dbReference type="NCBI Taxonomy" id="181172"/>
    <lineage>
        <taxon>Eukaryota</taxon>
        <taxon>Fungi</taxon>
        <taxon>Dikarya</taxon>
        <taxon>Basidiomycota</taxon>
        <taxon>Agaricomycotina</taxon>
        <taxon>Tremellomycetes</taxon>
        <taxon>Trichosporonales</taxon>
        <taxon>Trichosporonaceae</taxon>
        <taxon>Vanrija</taxon>
    </lineage>
</organism>
<feature type="region of interest" description="Disordered" evidence="1">
    <location>
        <begin position="596"/>
        <end position="635"/>
    </location>
</feature>
<gene>
    <name evidence="2" type="ORF">Q8F55_005925</name>
</gene>
<evidence type="ECO:0000313" key="3">
    <source>
        <dbReference type="Proteomes" id="UP001565368"/>
    </source>
</evidence>
<evidence type="ECO:0000313" key="2">
    <source>
        <dbReference type="EMBL" id="KAL1409101.1"/>
    </source>
</evidence>
<feature type="compositionally biased region" description="Basic residues" evidence="1">
    <location>
        <begin position="408"/>
        <end position="417"/>
    </location>
</feature>
<dbReference type="Proteomes" id="UP001565368">
    <property type="component" value="Unassembled WGS sequence"/>
</dbReference>
<feature type="compositionally biased region" description="Pro residues" evidence="1">
    <location>
        <begin position="55"/>
        <end position="83"/>
    </location>
</feature>
<feature type="region of interest" description="Disordered" evidence="1">
    <location>
        <begin position="1"/>
        <end position="167"/>
    </location>
</feature>
<feature type="compositionally biased region" description="Basic residues" evidence="1">
    <location>
        <begin position="700"/>
        <end position="710"/>
    </location>
</feature>
<evidence type="ECO:0000256" key="1">
    <source>
        <dbReference type="SAM" id="MobiDB-lite"/>
    </source>
</evidence>
<reference evidence="2 3" key="1">
    <citation type="submission" date="2023-08" db="EMBL/GenBank/DDBJ databases">
        <title>Annotated Genome Sequence of Vanrija albida AlHP1.</title>
        <authorList>
            <person name="Herzog R."/>
        </authorList>
    </citation>
    <scope>NUCLEOTIDE SEQUENCE [LARGE SCALE GENOMIC DNA]</scope>
    <source>
        <strain evidence="2 3">AlHP1</strain>
    </source>
</reference>
<name>A0ABR3Q375_9TREE</name>
<feature type="compositionally biased region" description="Basic and acidic residues" evidence="1">
    <location>
        <begin position="597"/>
        <end position="611"/>
    </location>
</feature>
<feature type="region of interest" description="Disordered" evidence="1">
    <location>
        <begin position="655"/>
        <end position="737"/>
    </location>
</feature>
<feature type="compositionally biased region" description="Pro residues" evidence="1">
    <location>
        <begin position="432"/>
        <end position="447"/>
    </location>
</feature>
<evidence type="ECO:0008006" key="4">
    <source>
        <dbReference type="Google" id="ProtNLM"/>
    </source>
</evidence>
<feature type="compositionally biased region" description="Low complexity" evidence="1">
    <location>
        <begin position="613"/>
        <end position="635"/>
    </location>
</feature>
<feature type="region of interest" description="Disordered" evidence="1">
    <location>
        <begin position="194"/>
        <end position="452"/>
    </location>
</feature>
<comment type="caution">
    <text evidence="2">The sequence shown here is derived from an EMBL/GenBank/DDBJ whole genome shotgun (WGS) entry which is preliminary data.</text>
</comment>
<feature type="compositionally biased region" description="Low complexity" evidence="1">
    <location>
        <begin position="194"/>
        <end position="208"/>
    </location>
</feature>
<accession>A0ABR3Q375</accession>
<feature type="region of interest" description="Disordered" evidence="1">
    <location>
        <begin position="498"/>
        <end position="519"/>
    </location>
</feature>
<feature type="compositionally biased region" description="Gly residues" evidence="1">
    <location>
        <begin position="713"/>
        <end position="737"/>
    </location>
</feature>
<proteinExistence type="predicted"/>
<protein>
    <recommendedName>
        <fullName evidence="4">WW domain-containing protein</fullName>
    </recommendedName>
</protein>